<evidence type="ECO:0000313" key="2">
    <source>
        <dbReference type="Proteomes" id="UP000006443"/>
    </source>
</evidence>
<dbReference type="STRING" id="555088.DealDRAFT_0960"/>
<evidence type="ECO:0000313" key="1">
    <source>
        <dbReference type="EMBL" id="EEG78083.1"/>
    </source>
</evidence>
<reference evidence="1 2" key="1">
    <citation type="submission" date="2009-02" db="EMBL/GenBank/DDBJ databases">
        <title>Sequencing of the draft genome and assembly of Dethiobacter alkaliphilus AHT 1.</title>
        <authorList>
            <consortium name="US DOE Joint Genome Institute (JGI-PGF)"/>
            <person name="Lucas S."/>
            <person name="Copeland A."/>
            <person name="Lapidus A."/>
            <person name="Glavina del Rio T."/>
            <person name="Dalin E."/>
            <person name="Tice H."/>
            <person name="Bruce D."/>
            <person name="Goodwin L."/>
            <person name="Pitluck S."/>
            <person name="Larimer F."/>
            <person name="Land M.L."/>
            <person name="Hauser L."/>
            <person name="Muyzer G."/>
        </authorList>
    </citation>
    <scope>NUCLEOTIDE SEQUENCE [LARGE SCALE GENOMIC DNA]</scope>
    <source>
        <strain evidence="1 2">AHT 1</strain>
    </source>
</reference>
<keyword evidence="2" id="KW-1185">Reference proteome</keyword>
<accession>C0GEQ1</accession>
<gene>
    <name evidence="1" type="ORF">DealDRAFT_0960</name>
</gene>
<dbReference type="Proteomes" id="UP000006443">
    <property type="component" value="Unassembled WGS sequence"/>
</dbReference>
<comment type="caution">
    <text evidence="1">The sequence shown here is derived from an EMBL/GenBank/DDBJ whole genome shotgun (WGS) entry which is preliminary data.</text>
</comment>
<proteinExistence type="predicted"/>
<sequence>MQYGISLSGVADACVHSGRCFWGQIPGLIGWYVYCKSKFIGDDVHELYIVMKTCGGGLRYDSG</sequence>
<name>C0GEQ1_DETAL</name>
<protein>
    <submittedName>
        <fullName evidence="1">Uncharacterized protein</fullName>
    </submittedName>
</protein>
<dbReference type="EMBL" id="ACJM01000004">
    <property type="protein sequence ID" value="EEG78083.1"/>
    <property type="molecule type" value="Genomic_DNA"/>
</dbReference>
<organism evidence="1 2">
    <name type="scientific">Dethiobacter alkaliphilus AHT 1</name>
    <dbReference type="NCBI Taxonomy" id="555088"/>
    <lineage>
        <taxon>Bacteria</taxon>
        <taxon>Bacillati</taxon>
        <taxon>Bacillota</taxon>
        <taxon>Dethiobacteria</taxon>
        <taxon>Dethiobacterales</taxon>
        <taxon>Dethiobacteraceae</taxon>
        <taxon>Dethiobacter</taxon>
    </lineage>
</organism>
<dbReference type="AlphaFoldDB" id="C0GEQ1"/>